<comment type="caution">
    <text evidence="1">The sequence shown here is derived from an EMBL/GenBank/DDBJ whole genome shotgun (WGS) entry which is preliminary data.</text>
</comment>
<dbReference type="RefSeq" id="WP_134201427.1">
    <property type="nucleotide sequence ID" value="NZ_SOQZ01000012.1"/>
</dbReference>
<sequence>DTFDLSSYGVTRLEIFNRNGVLVYSKDNYTNEWYGQSNSGDELPVGTYFYTMIYENGAKKRSAWVYINK</sequence>
<dbReference type="Gene3D" id="2.60.40.4070">
    <property type="match status" value="1"/>
</dbReference>
<gene>
    <name evidence="1" type="ORF">A8975_2931</name>
</gene>
<reference evidence="1 2" key="1">
    <citation type="submission" date="2019-03" db="EMBL/GenBank/DDBJ databases">
        <title>Genomic Encyclopedia of Type Strains, Phase III (KMG-III): the genomes of soil and plant-associated and newly described type strains.</title>
        <authorList>
            <person name="Whitman W."/>
        </authorList>
    </citation>
    <scope>NUCLEOTIDE SEQUENCE [LARGE SCALE GENOMIC DNA]</scope>
    <source>
        <strain evidence="1 2">CGMCC 1.10957</strain>
    </source>
</reference>
<name>A0ABY2G2J8_9FLAO</name>
<accession>A0ABY2G2J8</accession>
<evidence type="ECO:0000313" key="2">
    <source>
        <dbReference type="Proteomes" id="UP000294930"/>
    </source>
</evidence>
<protein>
    <submittedName>
        <fullName evidence="1">Gliding motility-associated-like protein</fullName>
    </submittedName>
</protein>
<proteinExistence type="predicted"/>
<feature type="non-terminal residue" evidence="1">
    <location>
        <position position="1"/>
    </location>
</feature>
<organism evidence="1 2">
    <name type="scientific">Meridianimaribacter flavus</name>
    <dbReference type="NCBI Taxonomy" id="571115"/>
    <lineage>
        <taxon>Bacteria</taxon>
        <taxon>Pseudomonadati</taxon>
        <taxon>Bacteroidota</taxon>
        <taxon>Flavobacteriia</taxon>
        <taxon>Flavobacteriales</taxon>
        <taxon>Flavobacteriaceae</taxon>
        <taxon>Meridianimaribacter</taxon>
    </lineage>
</organism>
<evidence type="ECO:0000313" key="1">
    <source>
        <dbReference type="EMBL" id="TDY05500.1"/>
    </source>
</evidence>
<dbReference type="EMBL" id="SOQZ01000012">
    <property type="protein sequence ID" value="TDY05500.1"/>
    <property type="molecule type" value="Genomic_DNA"/>
</dbReference>
<dbReference type="Proteomes" id="UP000294930">
    <property type="component" value="Unassembled WGS sequence"/>
</dbReference>
<keyword evidence="2" id="KW-1185">Reference proteome</keyword>
<dbReference type="Pfam" id="PF13585">
    <property type="entry name" value="CHU_C"/>
    <property type="match status" value="1"/>
</dbReference>